<dbReference type="Proteomes" id="UP000265341">
    <property type="component" value="Unassembled WGS sequence"/>
</dbReference>
<evidence type="ECO:0000313" key="4">
    <source>
        <dbReference type="EMBL" id="RIH86380.1"/>
    </source>
</evidence>
<keyword evidence="5" id="KW-1185">Reference proteome</keyword>
<dbReference type="PANTHER" id="PTHR33744">
    <property type="entry name" value="CARBOHYDRATE DIACID REGULATOR"/>
    <property type="match status" value="1"/>
</dbReference>
<dbReference type="EMBL" id="QWLA01000030">
    <property type="protein sequence ID" value="RIH86380.1"/>
    <property type="molecule type" value="Genomic_DNA"/>
</dbReference>
<sequence>MRFDDLAQSLRLEIRVPSSKEVTLLEPSERPSLAQGVVLVGSSTRLVPRLRPFLAGCFVRVEEDFAALEQTCLASGYGLALLPPWLSPATALDEARRRLAEARSQEALGMVNTLELLLARLADYRGFLEALGAITGLPLALLAPWGEVLAWVGAVPAHHPKEVGRGPRHLALEAGEWRLVAYGEGERLNRVVGLLELAARLLRLRSRERSLERAQEESLGAAFLDELLLGEAEPERALAFGLQPGLALALALIEAPAPAGRHRLAETRRREVLVRLKQAAGAYLERLGVPYLLSGRGARAVVLWQVHDVAREVQGLLSTAPEGVRLGYSAIHTDPSEVQAAYREALIALKAARAGEALGFGQLDPVAWVLLQQSPEDLKALVERFLPVSPKELRTLERYLEHSGDLTATAEALHVHPNTLRYRLQKIEERLGASLKSPETLARLHLALRARSLAEEGER</sequence>
<feature type="domain" description="CdaR GGDEF-like" evidence="3">
    <location>
        <begin position="235"/>
        <end position="350"/>
    </location>
</feature>
<dbReference type="PANTHER" id="PTHR33744:SF1">
    <property type="entry name" value="DNA-BINDING TRANSCRIPTIONAL ACTIVATOR ADER"/>
    <property type="match status" value="1"/>
</dbReference>
<dbReference type="InterPro" id="IPR025736">
    <property type="entry name" value="PucR_C-HTH_dom"/>
</dbReference>
<dbReference type="InterPro" id="IPR051448">
    <property type="entry name" value="CdaR-like_regulators"/>
</dbReference>
<dbReference type="Gene3D" id="1.10.10.2840">
    <property type="entry name" value="PucR C-terminal helix-turn-helix domain"/>
    <property type="match status" value="1"/>
</dbReference>
<dbReference type="OrthoDB" id="142218at2"/>
<gene>
    <name evidence="4" type="primary">pucR_3</name>
    <name evidence="4" type="ORF">Mrose_01793</name>
</gene>
<dbReference type="Pfam" id="PF17853">
    <property type="entry name" value="GGDEF_2"/>
    <property type="match status" value="1"/>
</dbReference>
<comment type="similarity">
    <text evidence="1">Belongs to the CdaR family.</text>
</comment>
<dbReference type="Pfam" id="PF13556">
    <property type="entry name" value="HTH_30"/>
    <property type="match status" value="1"/>
</dbReference>
<comment type="caution">
    <text evidence="4">The sequence shown here is derived from an EMBL/GenBank/DDBJ whole genome shotgun (WGS) entry which is preliminary data.</text>
</comment>
<protein>
    <submittedName>
        <fullName evidence="4">Purine catabolism regulatory protein</fullName>
    </submittedName>
</protein>
<evidence type="ECO:0000256" key="1">
    <source>
        <dbReference type="ARBA" id="ARBA00006754"/>
    </source>
</evidence>
<dbReference type="InterPro" id="IPR041522">
    <property type="entry name" value="CdaR_GGDEF"/>
</dbReference>
<organism evidence="4 5">
    <name type="scientific">Calidithermus roseus</name>
    <dbReference type="NCBI Taxonomy" id="1644118"/>
    <lineage>
        <taxon>Bacteria</taxon>
        <taxon>Thermotogati</taxon>
        <taxon>Deinococcota</taxon>
        <taxon>Deinococci</taxon>
        <taxon>Thermales</taxon>
        <taxon>Thermaceae</taxon>
        <taxon>Calidithermus</taxon>
    </lineage>
</organism>
<dbReference type="RefSeq" id="WP_119277532.1">
    <property type="nucleotide sequence ID" value="NZ_QWLA01000030.1"/>
</dbReference>
<reference evidence="4 5" key="1">
    <citation type="submission" date="2018-08" db="EMBL/GenBank/DDBJ databases">
        <title>Meiothermus roseus NBRC 110900 genome sequencing project.</title>
        <authorList>
            <person name="Da Costa M.S."/>
            <person name="Albuquerque L."/>
            <person name="Raposo P."/>
            <person name="Froufe H.J.C."/>
            <person name="Barroso C.S."/>
            <person name="Egas C."/>
        </authorList>
    </citation>
    <scope>NUCLEOTIDE SEQUENCE [LARGE SCALE GENOMIC DNA]</scope>
    <source>
        <strain evidence="4 5">NBRC 110900</strain>
    </source>
</reference>
<proteinExistence type="inferred from homology"/>
<evidence type="ECO:0000259" key="2">
    <source>
        <dbReference type="Pfam" id="PF13556"/>
    </source>
</evidence>
<evidence type="ECO:0000313" key="5">
    <source>
        <dbReference type="Proteomes" id="UP000265341"/>
    </source>
</evidence>
<accession>A0A399ESA3</accession>
<feature type="domain" description="PucR C-terminal helix-turn-helix" evidence="2">
    <location>
        <begin position="393"/>
        <end position="450"/>
    </location>
</feature>
<dbReference type="InterPro" id="IPR042070">
    <property type="entry name" value="PucR_C-HTH_sf"/>
</dbReference>
<name>A0A399ESA3_9DEIN</name>
<dbReference type="AlphaFoldDB" id="A0A399ESA3"/>
<evidence type="ECO:0000259" key="3">
    <source>
        <dbReference type="Pfam" id="PF17853"/>
    </source>
</evidence>